<comment type="caution">
    <text evidence="2">The sequence shown here is derived from an EMBL/GenBank/DDBJ whole genome shotgun (WGS) entry which is preliminary data.</text>
</comment>
<proteinExistence type="predicted"/>
<dbReference type="CDD" id="cd02440">
    <property type="entry name" value="AdoMet_MTases"/>
    <property type="match status" value="1"/>
</dbReference>
<keyword evidence="2" id="KW-0808">Transferase</keyword>
<dbReference type="GO" id="GO:0032259">
    <property type="term" value="P:methylation"/>
    <property type="evidence" value="ECO:0007669"/>
    <property type="project" value="UniProtKB-KW"/>
</dbReference>
<dbReference type="Proteomes" id="UP001139125">
    <property type="component" value="Unassembled WGS sequence"/>
</dbReference>
<evidence type="ECO:0000313" key="3">
    <source>
        <dbReference type="Proteomes" id="UP001139125"/>
    </source>
</evidence>
<protein>
    <submittedName>
        <fullName evidence="2">Class I SAM-dependent methyltransferase</fullName>
    </submittedName>
</protein>
<feature type="domain" description="Methyltransferase type 12" evidence="1">
    <location>
        <begin position="69"/>
        <end position="150"/>
    </location>
</feature>
<dbReference type="Pfam" id="PF08242">
    <property type="entry name" value="Methyltransf_12"/>
    <property type="match status" value="1"/>
</dbReference>
<dbReference type="AlphaFoldDB" id="A0A9X2RHQ4"/>
<evidence type="ECO:0000259" key="1">
    <source>
        <dbReference type="Pfam" id="PF08242"/>
    </source>
</evidence>
<reference evidence="2" key="1">
    <citation type="submission" date="2022-06" db="EMBL/GenBank/DDBJ databases">
        <title>Gracilimonas sp. CAU 1638 isolated from sea sediment.</title>
        <authorList>
            <person name="Kim W."/>
        </authorList>
    </citation>
    <scope>NUCLEOTIDE SEQUENCE</scope>
    <source>
        <strain evidence="2">CAU 1638</strain>
    </source>
</reference>
<dbReference type="EMBL" id="JANDBC010000003">
    <property type="protein sequence ID" value="MCP9292558.1"/>
    <property type="molecule type" value="Genomic_DNA"/>
</dbReference>
<dbReference type="Gene3D" id="3.40.50.150">
    <property type="entry name" value="Vaccinia Virus protein VP39"/>
    <property type="match status" value="1"/>
</dbReference>
<keyword evidence="3" id="KW-1185">Reference proteome</keyword>
<dbReference type="SUPFAM" id="SSF53335">
    <property type="entry name" value="S-adenosyl-L-methionine-dependent methyltransferases"/>
    <property type="match status" value="1"/>
</dbReference>
<gene>
    <name evidence="2" type="ORF">NM125_13300</name>
</gene>
<accession>A0A9X2RHQ4</accession>
<dbReference type="GO" id="GO:0008168">
    <property type="term" value="F:methyltransferase activity"/>
    <property type="evidence" value="ECO:0007669"/>
    <property type="project" value="UniProtKB-KW"/>
</dbReference>
<organism evidence="2 3">
    <name type="scientific">Gracilimonas sediminicola</name>
    <dbReference type="NCBI Taxonomy" id="2952158"/>
    <lineage>
        <taxon>Bacteria</taxon>
        <taxon>Pseudomonadati</taxon>
        <taxon>Balneolota</taxon>
        <taxon>Balneolia</taxon>
        <taxon>Balneolales</taxon>
        <taxon>Balneolaceae</taxon>
        <taxon>Gracilimonas</taxon>
    </lineage>
</organism>
<evidence type="ECO:0000313" key="2">
    <source>
        <dbReference type="EMBL" id="MCP9292558.1"/>
    </source>
</evidence>
<dbReference type="InterPro" id="IPR029063">
    <property type="entry name" value="SAM-dependent_MTases_sf"/>
</dbReference>
<sequence length="222" mass="25422">MSRQNPNRSKKPWPTKDAMEQVYQKNLWGGEHADFYSGTGSHHPELVEPYVEAVATFLRSFEEPPVVCDLGCGDFNVGKELVKHTKKYVGVDIVPDLIERNREKFEADHLEFRCLDIAEDEWPPGDCVILRQVLQHLSNAEIQRIVCKLYDYKYIILTEHLPEGDFEPNKDIISGQGTRLKKGSGVDLLAPPFNLRVQKKEQWLAVPAVEWGGVLVTTFYRL</sequence>
<dbReference type="RefSeq" id="WP_255135451.1">
    <property type="nucleotide sequence ID" value="NZ_JANDBC010000003.1"/>
</dbReference>
<keyword evidence="2" id="KW-0489">Methyltransferase</keyword>
<name>A0A9X2RHQ4_9BACT</name>
<dbReference type="InterPro" id="IPR013217">
    <property type="entry name" value="Methyltransf_12"/>
</dbReference>